<dbReference type="EMBL" id="UYRR01004603">
    <property type="protein sequence ID" value="VDK21168.1"/>
    <property type="molecule type" value="Genomic_DNA"/>
</dbReference>
<proteinExistence type="predicted"/>
<keyword evidence="3" id="KW-1185">Reference proteome</keyword>
<gene>
    <name evidence="2" type="ORF">ASIM_LOCUS3116</name>
</gene>
<dbReference type="WBParaSite" id="ASIM_0000327301-mRNA-1">
    <property type="protein sequence ID" value="ASIM_0000327301-mRNA-1"/>
    <property type="gene ID" value="ASIM_0000327301"/>
</dbReference>
<dbReference type="SUPFAM" id="SSF56436">
    <property type="entry name" value="C-type lectin-like"/>
    <property type="match status" value="1"/>
</dbReference>
<reference evidence="2 3" key="2">
    <citation type="submission" date="2018-11" db="EMBL/GenBank/DDBJ databases">
        <authorList>
            <consortium name="Pathogen Informatics"/>
        </authorList>
    </citation>
    <scope>NUCLEOTIDE SEQUENCE [LARGE SCALE GENOMIC DNA]</scope>
</reference>
<protein>
    <submittedName>
        <fullName evidence="4">C-type lectin domain-containing protein</fullName>
    </submittedName>
</protein>
<evidence type="ECO:0000313" key="4">
    <source>
        <dbReference type="WBParaSite" id="ASIM_0000327301-mRNA-1"/>
    </source>
</evidence>
<organism evidence="4">
    <name type="scientific">Anisakis simplex</name>
    <name type="common">Herring worm</name>
    <dbReference type="NCBI Taxonomy" id="6269"/>
    <lineage>
        <taxon>Eukaryota</taxon>
        <taxon>Metazoa</taxon>
        <taxon>Ecdysozoa</taxon>
        <taxon>Nematoda</taxon>
        <taxon>Chromadorea</taxon>
        <taxon>Rhabditida</taxon>
        <taxon>Spirurina</taxon>
        <taxon>Ascaridomorpha</taxon>
        <taxon>Ascaridoidea</taxon>
        <taxon>Anisakidae</taxon>
        <taxon>Anisakis</taxon>
        <taxon>Anisakis simplex complex</taxon>
    </lineage>
</organism>
<evidence type="ECO:0000313" key="2">
    <source>
        <dbReference type="EMBL" id="VDK21168.1"/>
    </source>
</evidence>
<evidence type="ECO:0000313" key="3">
    <source>
        <dbReference type="Proteomes" id="UP000267096"/>
    </source>
</evidence>
<reference evidence="4" key="1">
    <citation type="submission" date="2017-02" db="UniProtKB">
        <authorList>
            <consortium name="WormBaseParasite"/>
        </authorList>
    </citation>
    <scope>IDENTIFICATION</scope>
</reference>
<dbReference type="Pfam" id="PF00059">
    <property type="entry name" value="Lectin_C"/>
    <property type="match status" value="1"/>
</dbReference>
<dbReference type="AlphaFoldDB" id="A0A0M3J6T2"/>
<evidence type="ECO:0000259" key="1">
    <source>
        <dbReference type="PROSITE" id="PS50041"/>
    </source>
</evidence>
<dbReference type="Gene3D" id="3.10.100.10">
    <property type="entry name" value="Mannose-Binding Protein A, subunit A"/>
    <property type="match status" value="1"/>
</dbReference>
<sequence>MISDLEQKYGYNQYWIGAYHSGSTFEWATGIQMADNDYKHWAPHEPDLDKGDCVYEESNGWHSDECNDFMHAHHFICQKNSCMLLCHAISCTL</sequence>
<dbReference type="InterPro" id="IPR016186">
    <property type="entry name" value="C-type_lectin-like/link_sf"/>
</dbReference>
<accession>A0A0M3J6T2</accession>
<dbReference type="InterPro" id="IPR016187">
    <property type="entry name" value="CTDL_fold"/>
</dbReference>
<dbReference type="PROSITE" id="PS50041">
    <property type="entry name" value="C_TYPE_LECTIN_2"/>
    <property type="match status" value="1"/>
</dbReference>
<dbReference type="InterPro" id="IPR001304">
    <property type="entry name" value="C-type_lectin-like"/>
</dbReference>
<dbReference type="CDD" id="cd00037">
    <property type="entry name" value="CLECT"/>
    <property type="match status" value="1"/>
</dbReference>
<feature type="domain" description="C-type lectin" evidence="1">
    <location>
        <begin position="1"/>
        <end position="67"/>
    </location>
</feature>
<dbReference type="Proteomes" id="UP000267096">
    <property type="component" value="Unassembled WGS sequence"/>
</dbReference>
<name>A0A0M3J6T2_ANISI</name>
<dbReference type="OrthoDB" id="5787264at2759"/>